<reference evidence="1" key="1">
    <citation type="submission" date="2019-03" db="EMBL/GenBank/DDBJ databases">
        <title>Single cell metagenomics reveals metabolic interactions within the superorganism composed of flagellate Streblomastix strix and complex community of Bacteroidetes bacteria on its surface.</title>
        <authorList>
            <person name="Treitli S.C."/>
            <person name="Kolisko M."/>
            <person name="Husnik F."/>
            <person name="Keeling P."/>
            <person name="Hampl V."/>
        </authorList>
    </citation>
    <scope>NUCLEOTIDE SEQUENCE</scope>
    <source>
        <strain evidence="1">STM</strain>
    </source>
</reference>
<comment type="caution">
    <text evidence="1">The sequence shown here is derived from an EMBL/GenBank/DDBJ whole genome shotgun (WGS) entry which is preliminary data.</text>
</comment>
<proteinExistence type="predicted"/>
<protein>
    <submittedName>
        <fullName evidence="1">Uncharacterized protein</fullName>
    </submittedName>
</protein>
<evidence type="ECO:0000313" key="1">
    <source>
        <dbReference type="EMBL" id="KAA6322770.1"/>
    </source>
</evidence>
<organism evidence="1">
    <name type="scientific">termite gut metagenome</name>
    <dbReference type="NCBI Taxonomy" id="433724"/>
    <lineage>
        <taxon>unclassified sequences</taxon>
        <taxon>metagenomes</taxon>
        <taxon>organismal metagenomes</taxon>
    </lineage>
</organism>
<dbReference type="EMBL" id="SNRY01002962">
    <property type="protein sequence ID" value="KAA6322770.1"/>
    <property type="molecule type" value="Genomic_DNA"/>
</dbReference>
<sequence>MAHTADKHAQICNLFWLPLPDTSVEMFPGVSFIRVPNTTVWKKIDFSTAEFSETGTESGKPVEQEFSAILTDTSESSFEKLSNLFSGYGLLRLDYTNKDSRVVGTSDFPVQISLRRNEKTAVFTLSFKRTSPEYSKFLLTF</sequence>
<accession>A0A5J4QPN4</accession>
<gene>
    <name evidence="1" type="ORF">EZS27_027716</name>
</gene>
<name>A0A5J4QPN4_9ZZZZ</name>
<dbReference type="AlphaFoldDB" id="A0A5J4QPN4"/>